<organism evidence="2 3">
    <name type="scientific">Thiocapsa rosea</name>
    <dbReference type="NCBI Taxonomy" id="69360"/>
    <lineage>
        <taxon>Bacteria</taxon>
        <taxon>Pseudomonadati</taxon>
        <taxon>Pseudomonadota</taxon>
        <taxon>Gammaproteobacteria</taxon>
        <taxon>Chromatiales</taxon>
        <taxon>Chromatiaceae</taxon>
        <taxon>Thiocapsa</taxon>
    </lineage>
</organism>
<comment type="caution">
    <text evidence="2">The sequence shown here is derived from an EMBL/GenBank/DDBJ whole genome shotgun (WGS) entry which is preliminary data.</text>
</comment>
<dbReference type="Proteomes" id="UP000274556">
    <property type="component" value="Unassembled WGS sequence"/>
</dbReference>
<dbReference type="EMBL" id="RBXL01000001">
    <property type="protein sequence ID" value="RKT45795.1"/>
    <property type="molecule type" value="Genomic_DNA"/>
</dbReference>
<evidence type="ECO:0000256" key="1">
    <source>
        <dbReference type="SAM" id="MobiDB-lite"/>
    </source>
</evidence>
<accession>A0A495VBJ5</accession>
<sequence>MSADPIEALSASTEADEVIAAESEPSVRPEESQTTGPAAAAEQPRPAPTYPPVPPGFMPMPAQGYAPGYAPAYPHYPAPPEVTRQAPGAPFWYGPGPYQAYPPSLYDRSVAPPPGYRPPQGWMR</sequence>
<reference evidence="2 3" key="1">
    <citation type="submission" date="2018-10" db="EMBL/GenBank/DDBJ databases">
        <title>Genomic Encyclopedia of Archaeal and Bacterial Type Strains, Phase II (KMG-II): from individual species to whole genera.</title>
        <authorList>
            <person name="Goeker M."/>
        </authorList>
    </citation>
    <scope>NUCLEOTIDE SEQUENCE [LARGE SCALE GENOMIC DNA]</scope>
    <source>
        <strain evidence="2 3">DSM 235</strain>
    </source>
</reference>
<evidence type="ECO:0000313" key="3">
    <source>
        <dbReference type="Proteomes" id="UP000274556"/>
    </source>
</evidence>
<gene>
    <name evidence="2" type="ORF">BDD21_3271</name>
</gene>
<feature type="region of interest" description="Disordered" evidence="1">
    <location>
        <begin position="1"/>
        <end position="55"/>
    </location>
</feature>
<proteinExistence type="predicted"/>
<dbReference type="AlphaFoldDB" id="A0A495VBJ5"/>
<name>A0A495VBJ5_9GAMM</name>
<protein>
    <submittedName>
        <fullName evidence="2">Uncharacterized protein</fullName>
    </submittedName>
</protein>
<feature type="compositionally biased region" description="Pro residues" evidence="1">
    <location>
        <begin position="45"/>
        <end position="55"/>
    </location>
</feature>
<keyword evidence="3" id="KW-1185">Reference proteome</keyword>
<evidence type="ECO:0000313" key="2">
    <source>
        <dbReference type="EMBL" id="RKT45795.1"/>
    </source>
</evidence>